<dbReference type="InterPro" id="IPR009056">
    <property type="entry name" value="Cyt_c-like_dom"/>
</dbReference>
<dbReference type="Pfam" id="PF13442">
    <property type="entry name" value="Cytochrome_CBB3"/>
    <property type="match status" value="1"/>
</dbReference>
<gene>
    <name evidence="14" type="ORF">UFOPK3564_03796</name>
</gene>
<dbReference type="GO" id="GO:0020037">
    <property type="term" value="F:heme binding"/>
    <property type="evidence" value="ECO:0007669"/>
    <property type="project" value="InterPro"/>
</dbReference>
<dbReference type="AlphaFoldDB" id="A0A6J7KLF6"/>
<evidence type="ECO:0000259" key="12">
    <source>
        <dbReference type="PROSITE" id="PS51003"/>
    </source>
</evidence>
<sequence length="281" mass="30110">MNQREKEEYLREYAVLKAQGKPFFPYIIVKDGVMMIIVIGAIMLLSLLLGGELTAKADATTTTYAPRPEWYYFWAFELLKVIKPPYLVGLAAVGIPTISILLLILLPFYDRNPERHPLRRPVATTAGIFIVGAMFFLSYMGAEAGAPSRIELGPPPAIQEANQATQTKWDLGRKLVAQSSCGGCHKIGENGNDGPGPPLTDIGDRLKEGAIRQTLINPTAPMPSFADLGADQIDKMAFFLSSLKSGGEETVGGTTGRGLEGQGSETEAPEEQAPGSGSPGG</sequence>
<evidence type="ECO:0000256" key="1">
    <source>
        <dbReference type="ARBA" id="ARBA00004141"/>
    </source>
</evidence>
<dbReference type="PROSITE" id="PS51003">
    <property type="entry name" value="CYTB_CTER"/>
    <property type="match status" value="1"/>
</dbReference>
<feature type="compositionally biased region" description="Gly residues" evidence="10">
    <location>
        <begin position="249"/>
        <end position="261"/>
    </location>
</feature>
<dbReference type="PROSITE" id="PS51007">
    <property type="entry name" value="CYTC"/>
    <property type="match status" value="1"/>
</dbReference>
<evidence type="ECO:0000256" key="8">
    <source>
        <dbReference type="ARBA" id="ARBA00023004"/>
    </source>
</evidence>
<evidence type="ECO:0000256" key="9">
    <source>
        <dbReference type="ARBA" id="ARBA00023136"/>
    </source>
</evidence>
<keyword evidence="5" id="KW-0479">Metal-binding</keyword>
<evidence type="ECO:0000256" key="10">
    <source>
        <dbReference type="SAM" id="MobiDB-lite"/>
    </source>
</evidence>
<dbReference type="SUPFAM" id="SSF81648">
    <property type="entry name" value="a domain/subunit of cytochrome bc1 complex (Ubiquinol-cytochrome c reductase)"/>
    <property type="match status" value="1"/>
</dbReference>
<organism evidence="14">
    <name type="scientific">freshwater metagenome</name>
    <dbReference type="NCBI Taxonomy" id="449393"/>
    <lineage>
        <taxon>unclassified sequences</taxon>
        <taxon>metagenomes</taxon>
        <taxon>ecological metagenomes</taxon>
    </lineage>
</organism>
<dbReference type="InterPro" id="IPR005798">
    <property type="entry name" value="Cyt_b/b6_C"/>
</dbReference>
<name>A0A6J7KLF6_9ZZZZ</name>
<dbReference type="EMBL" id="CAFBMK010000412">
    <property type="protein sequence ID" value="CAB4956666.1"/>
    <property type="molecule type" value="Genomic_DNA"/>
</dbReference>
<dbReference type="Gene3D" id="1.20.810.10">
    <property type="entry name" value="Cytochrome Bc1 Complex, Chain C"/>
    <property type="match status" value="1"/>
</dbReference>
<dbReference type="Pfam" id="PF00032">
    <property type="entry name" value="Cytochrom_B_C"/>
    <property type="match status" value="1"/>
</dbReference>
<evidence type="ECO:0000256" key="2">
    <source>
        <dbReference type="ARBA" id="ARBA00022448"/>
    </source>
</evidence>
<evidence type="ECO:0000256" key="7">
    <source>
        <dbReference type="ARBA" id="ARBA00022989"/>
    </source>
</evidence>
<proteinExistence type="predicted"/>
<dbReference type="GO" id="GO:0016020">
    <property type="term" value="C:membrane"/>
    <property type="evidence" value="ECO:0007669"/>
    <property type="project" value="UniProtKB-SubCell"/>
</dbReference>
<accession>A0A6J7KLF6</accession>
<keyword evidence="6" id="KW-0249">Electron transport</keyword>
<dbReference type="InterPro" id="IPR036909">
    <property type="entry name" value="Cyt_c-like_dom_sf"/>
</dbReference>
<feature type="transmembrane region" description="Helical" evidence="11">
    <location>
        <begin position="27"/>
        <end position="49"/>
    </location>
</feature>
<feature type="transmembrane region" description="Helical" evidence="11">
    <location>
        <begin position="121"/>
        <end position="142"/>
    </location>
</feature>
<evidence type="ECO:0000256" key="5">
    <source>
        <dbReference type="ARBA" id="ARBA00022723"/>
    </source>
</evidence>
<keyword evidence="3" id="KW-0349">Heme</keyword>
<evidence type="ECO:0000256" key="6">
    <source>
        <dbReference type="ARBA" id="ARBA00022982"/>
    </source>
</evidence>
<keyword evidence="2" id="KW-0813">Transport</keyword>
<protein>
    <submittedName>
        <fullName evidence="14">Unannotated protein</fullName>
    </submittedName>
</protein>
<dbReference type="GO" id="GO:0046872">
    <property type="term" value="F:metal ion binding"/>
    <property type="evidence" value="ECO:0007669"/>
    <property type="project" value="UniProtKB-KW"/>
</dbReference>
<evidence type="ECO:0000256" key="11">
    <source>
        <dbReference type="SAM" id="Phobius"/>
    </source>
</evidence>
<keyword evidence="9 11" id="KW-0472">Membrane</keyword>
<reference evidence="14" key="1">
    <citation type="submission" date="2020-05" db="EMBL/GenBank/DDBJ databases">
        <authorList>
            <person name="Chiriac C."/>
            <person name="Salcher M."/>
            <person name="Ghai R."/>
            <person name="Kavagutti S V."/>
        </authorList>
    </citation>
    <scope>NUCLEOTIDE SEQUENCE</scope>
</reference>
<dbReference type="GO" id="GO:0009055">
    <property type="term" value="F:electron transfer activity"/>
    <property type="evidence" value="ECO:0007669"/>
    <property type="project" value="InterPro"/>
</dbReference>
<feature type="transmembrane region" description="Helical" evidence="11">
    <location>
        <begin position="86"/>
        <end position="109"/>
    </location>
</feature>
<keyword evidence="7 11" id="KW-1133">Transmembrane helix</keyword>
<dbReference type="InterPro" id="IPR036150">
    <property type="entry name" value="Cyt_b/b6_C_sf"/>
</dbReference>
<evidence type="ECO:0000256" key="4">
    <source>
        <dbReference type="ARBA" id="ARBA00022692"/>
    </source>
</evidence>
<feature type="domain" description="Cytochrome b/b6 C-terminal region profile" evidence="12">
    <location>
        <begin position="13"/>
        <end position="153"/>
    </location>
</feature>
<feature type="domain" description="Cytochrome c" evidence="13">
    <location>
        <begin position="167"/>
        <end position="244"/>
    </location>
</feature>
<dbReference type="InterPro" id="IPR027387">
    <property type="entry name" value="Cytb/b6-like_sf"/>
</dbReference>
<keyword evidence="4 11" id="KW-0812">Transmembrane</keyword>
<keyword evidence="8" id="KW-0408">Iron</keyword>
<feature type="region of interest" description="Disordered" evidence="10">
    <location>
        <begin position="244"/>
        <end position="281"/>
    </location>
</feature>
<evidence type="ECO:0000256" key="3">
    <source>
        <dbReference type="ARBA" id="ARBA00022617"/>
    </source>
</evidence>
<evidence type="ECO:0000313" key="14">
    <source>
        <dbReference type="EMBL" id="CAB4956666.1"/>
    </source>
</evidence>
<comment type="subcellular location">
    <subcellularLocation>
        <location evidence="1">Membrane</location>
        <topology evidence="1">Multi-pass membrane protein</topology>
    </subcellularLocation>
</comment>
<evidence type="ECO:0000259" key="13">
    <source>
        <dbReference type="PROSITE" id="PS51007"/>
    </source>
</evidence>
<dbReference type="SUPFAM" id="SSF46626">
    <property type="entry name" value="Cytochrome c"/>
    <property type="match status" value="1"/>
</dbReference>
<dbReference type="GO" id="GO:0016491">
    <property type="term" value="F:oxidoreductase activity"/>
    <property type="evidence" value="ECO:0007669"/>
    <property type="project" value="InterPro"/>
</dbReference>
<dbReference type="Gene3D" id="1.10.760.10">
    <property type="entry name" value="Cytochrome c-like domain"/>
    <property type="match status" value="1"/>
</dbReference>